<dbReference type="OrthoDB" id="6159421at2759"/>
<proteinExistence type="predicted"/>
<dbReference type="Proteomes" id="UP000499080">
    <property type="component" value="Unassembled WGS sequence"/>
</dbReference>
<gene>
    <name evidence="2" type="ORF">AVEN_99806_1</name>
</gene>
<evidence type="ECO:0000256" key="1">
    <source>
        <dbReference type="SAM" id="Coils"/>
    </source>
</evidence>
<comment type="caution">
    <text evidence="2">The sequence shown here is derived from an EMBL/GenBank/DDBJ whole genome shotgun (WGS) entry which is preliminary data.</text>
</comment>
<keyword evidence="3" id="KW-1185">Reference proteome</keyword>
<name>A0A4Y2PGT3_ARAVE</name>
<accession>A0A4Y2PGT3</accession>
<organism evidence="2 3">
    <name type="scientific">Araneus ventricosus</name>
    <name type="common">Orbweaver spider</name>
    <name type="synonym">Epeira ventricosa</name>
    <dbReference type="NCBI Taxonomy" id="182803"/>
    <lineage>
        <taxon>Eukaryota</taxon>
        <taxon>Metazoa</taxon>
        <taxon>Ecdysozoa</taxon>
        <taxon>Arthropoda</taxon>
        <taxon>Chelicerata</taxon>
        <taxon>Arachnida</taxon>
        <taxon>Araneae</taxon>
        <taxon>Araneomorphae</taxon>
        <taxon>Entelegynae</taxon>
        <taxon>Araneoidea</taxon>
        <taxon>Araneidae</taxon>
        <taxon>Araneus</taxon>
    </lineage>
</organism>
<protein>
    <submittedName>
        <fullName evidence="2">Uncharacterized protein</fullName>
    </submittedName>
</protein>
<evidence type="ECO:0000313" key="2">
    <source>
        <dbReference type="EMBL" id="GBN51195.1"/>
    </source>
</evidence>
<reference evidence="2 3" key="1">
    <citation type="journal article" date="2019" name="Sci. Rep.">
        <title>Orb-weaving spider Araneus ventricosus genome elucidates the spidroin gene catalogue.</title>
        <authorList>
            <person name="Kono N."/>
            <person name="Nakamura H."/>
            <person name="Ohtoshi R."/>
            <person name="Moran D.A.P."/>
            <person name="Shinohara A."/>
            <person name="Yoshida Y."/>
            <person name="Fujiwara M."/>
            <person name="Mori M."/>
            <person name="Tomita M."/>
            <person name="Arakawa K."/>
        </authorList>
    </citation>
    <scope>NUCLEOTIDE SEQUENCE [LARGE SCALE GENOMIC DNA]</scope>
</reference>
<keyword evidence="1" id="KW-0175">Coiled coil</keyword>
<sequence length="793" mass="91270">MPGGKCVFNDDWLGDAQYKDWLLSVAESRHKARCSACNRIFDVSNMGETALKYHMRGTKHQKFLKINEKKIDLKNYFSAEDHAESSSSQPSTSNSCPSEVPISTNLLDRSVNANNLSRKAEILWTLKVLNSHYSYKSCENVNYIFKTMFPDSEVAKNFSCGEKKTAYLSVFGIAPYFLSLLKDKVKNETKMYVLLFDESLNEVNQTKQLDCHIRFWDHNKITTRYYSSDFLGHATSELLFEKINEKCLTLGAKNLLQLSMDGPNVNLKVLDMMMEEMKNNFNASLLNVGTCGLHVIHNAFRAGCSAAFPEVEEAASAVYWLFKDSPARREDFASVNPDVKFPLKFCKHRWVENENVLVRLLEILPDIKSYIKEIEKKALPQPNNKSFGILQDMIKDELFSAKCNFILSAVKDIEPFLKLYQTNRPMLPFLNGDLYVLLKDLLQRFLKEETLPKSSIKLLSVNVEDKELYKDATKINIGFVARKNLKYLSKEKFISEKKIMEFYLNCRQFLLKLTKKLMEKCSLNFSLVRNMSCLDPRVLLINKQANLNKLQSILLYLTNVGRVKEEDCDNILKEYSSFITDFSCMDTATQFRHCCNDGFEPLVDRLDVFYYEFLSNSKYSKLWNVVQVLLLLSHGQASVERGFSINKNLLVENLGNETIVAKRIIDDHLRFVGGLEKIVISKELIISAAGAHQKYVSYLEKQKICIKNKTGGEKRKLLAESVEDLKRKKKRLEDDIEELNKTSDDYSEKAEKNCNLSLISKANALRRHAKEKVIELKKCDEDINEIYMALKNI</sequence>
<dbReference type="SUPFAM" id="SSF53098">
    <property type="entry name" value="Ribonuclease H-like"/>
    <property type="match status" value="1"/>
</dbReference>
<evidence type="ECO:0000313" key="3">
    <source>
        <dbReference type="Proteomes" id="UP000499080"/>
    </source>
</evidence>
<feature type="coiled-coil region" evidence="1">
    <location>
        <begin position="715"/>
        <end position="749"/>
    </location>
</feature>
<dbReference type="PANTHER" id="PTHR37162">
    <property type="entry name" value="HAT FAMILY DIMERISATION DOMAINCONTAINING PROTEIN-RELATED"/>
    <property type="match status" value="1"/>
</dbReference>
<dbReference type="InterPro" id="IPR012337">
    <property type="entry name" value="RNaseH-like_sf"/>
</dbReference>
<dbReference type="PANTHER" id="PTHR37162:SF11">
    <property type="match status" value="1"/>
</dbReference>
<dbReference type="AlphaFoldDB" id="A0A4Y2PGT3"/>
<dbReference type="EMBL" id="BGPR01011412">
    <property type="protein sequence ID" value="GBN51195.1"/>
    <property type="molecule type" value="Genomic_DNA"/>
</dbReference>